<evidence type="ECO:0000256" key="1">
    <source>
        <dbReference type="SAM" id="MobiDB-lite"/>
    </source>
</evidence>
<name>A0A8T0RH25_PANVG</name>
<feature type="compositionally biased region" description="Basic and acidic residues" evidence="1">
    <location>
        <begin position="86"/>
        <end position="97"/>
    </location>
</feature>
<protein>
    <submittedName>
        <fullName evidence="2">Uncharacterized protein</fullName>
    </submittedName>
</protein>
<feature type="region of interest" description="Disordered" evidence="1">
    <location>
        <begin position="73"/>
        <end position="115"/>
    </location>
</feature>
<evidence type="ECO:0000313" key="3">
    <source>
        <dbReference type="Proteomes" id="UP000823388"/>
    </source>
</evidence>
<gene>
    <name evidence="2" type="ORF">PVAP13_6KG256906</name>
</gene>
<dbReference type="AlphaFoldDB" id="A0A8T0RH25"/>
<comment type="caution">
    <text evidence="2">The sequence shown here is derived from an EMBL/GenBank/DDBJ whole genome shotgun (WGS) entry which is preliminary data.</text>
</comment>
<dbReference type="Proteomes" id="UP000823388">
    <property type="component" value="Chromosome 6K"/>
</dbReference>
<organism evidence="2 3">
    <name type="scientific">Panicum virgatum</name>
    <name type="common">Blackwell switchgrass</name>
    <dbReference type="NCBI Taxonomy" id="38727"/>
    <lineage>
        <taxon>Eukaryota</taxon>
        <taxon>Viridiplantae</taxon>
        <taxon>Streptophyta</taxon>
        <taxon>Embryophyta</taxon>
        <taxon>Tracheophyta</taxon>
        <taxon>Spermatophyta</taxon>
        <taxon>Magnoliopsida</taxon>
        <taxon>Liliopsida</taxon>
        <taxon>Poales</taxon>
        <taxon>Poaceae</taxon>
        <taxon>PACMAD clade</taxon>
        <taxon>Panicoideae</taxon>
        <taxon>Panicodae</taxon>
        <taxon>Paniceae</taxon>
        <taxon>Panicinae</taxon>
        <taxon>Panicum</taxon>
        <taxon>Panicum sect. Hiantes</taxon>
    </lineage>
</organism>
<accession>A0A8T0RH25</accession>
<dbReference type="EMBL" id="CM029047">
    <property type="protein sequence ID" value="KAG2584019.1"/>
    <property type="molecule type" value="Genomic_DNA"/>
</dbReference>
<keyword evidence="3" id="KW-1185">Reference proteome</keyword>
<reference evidence="2" key="1">
    <citation type="submission" date="2020-05" db="EMBL/GenBank/DDBJ databases">
        <title>WGS assembly of Panicum virgatum.</title>
        <authorList>
            <person name="Lovell J.T."/>
            <person name="Jenkins J."/>
            <person name="Shu S."/>
            <person name="Juenger T.E."/>
            <person name="Schmutz J."/>
        </authorList>
    </citation>
    <scope>NUCLEOTIDE SEQUENCE</scope>
    <source>
        <strain evidence="2">AP13</strain>
    </source>
</reference>
<evidence type="ECO:0000313" key="2">
    <source>
        <dbReference type="EMBL" id="KAG2584019.1"/>
    </source>
</evidence>
<proteinExistence type="predicted"/>
<sequence>MVGQIELLGSRIASSLAGSTSLASQLECFHASEHAAVWAALQDLDLARMAATGEDAAARARGALSTTAEVASASGLRAGAREDDEQAHAEPRGRGGGRELVCNRHGGGDPRGDAQAIGGETAACYHTIHVLLAALPFPSDPLPPPRAEPWRPVTPFHHPLLSLLCPRSPAAGGRPGGRAAAAAGGQAAEACRRCAAAGGLAGSAQGAPGDARVDEAAIEVQQTGLKGGPYPLSQGRIEPYDGRIRILQSASGPNIAQSVENGMNRVKEKL</sequence>